<dbReference type="InterPro" id="IPR027417">
    <property type="entry name" value="P-loop_NTPase"/>
</dbReference>
<dbReference type="Gene3D" id="3.40.50.300">
    <property type="entry name" value="P-loop containing nucleotide triphosphate hydrolases"/>
    <property type="match status" value="1"/>
</dbReference>
<evidence type="ECO:0000313" key="4">
    <source>
        <dbReference type="Proteomes" id="UP000027222"/>
    </source>
</evidence>
<organism evidence="3 4">
    <name type="scientific">Galerina marginata (strain CBS 339.88)</name>
    <dbReference type="NCBI Taxonomy" id="685588"/>
    <lineage>
        <taxon>Eukaryota</taxon>
        <taxon>Fungi</taxon>
        <taxon>Dikarya</taxon>
        <taxon>Basidiomycota</taxon>
        <taxon>Agaricomycotina</taxon>
        <taxon>Agaricomycetes</taxon>
        <taxon>Agaricomycetidae</taxon>
        <taxon>Agaricales</taxon>
        <taxon>Agaricineae</taxon>
        <taxon>Strophariaceae</taxon>
        <taxon>Galerina</taxon>
    </lineage>
</organism>
<evidence type="ECO:0000256" key="1">
    <source>
        <dbReference type="ARBA" id="ARBA00022737"/>
    </source>
</evidence>
<feature type="domain" description="Nephrocystin 3-like N-terminal" evidence="2">
    <location>
        <begin position="64"/>
        <end position="227"/>
    </location>
</feature>
<dbReference type="STRING" id="685588.A0A067SGU2"/>
<gene>
    <name evidence="3" type="ORF">GALMADRAFT_888788</name>
</gene>
<protein>
    <recommendedName>
        <fullName evidence="2">Nephrocystin 3-like N-terminal domain-containing protein</fullName>
    </recommendedName>
</protein>
<reference evidence="4" key="1">
    <citation type="journal article" date="2014" name="Proc. Natl. Acad. Sci. U.S.A.">
        <title>Extensive sampling of basidiomycete genomes demonstrates inadequacy of the white-rot/brown-rot paradigm for wood decay fungi.</title>
        <authorList>
            <person name="Riley R."/>
            <person name="Salamov A.A."/>
            <person name="Brown D.W."/>
            <person name="Nagy L.G."/>
            <person name="Floudas D."/>
            <person name="Held B.W."/>
            <person name="Levasseur A."/>
            <person name="Lombard V."/>
            <person name="Morin E."/>
            <person name="Otillar R."/>
            <person name="Lindquist E.A."/>
            <person name="Sun H."/>
            <person name="LaButti K.M."/>
            <person name="Schmutz J."/>
            <person name="Jabbour D."/>
            <person name="Luo H."/>
            <person name="Baker S.E."/>
            <person name="Pisabarro A.G."/>
            <person name="Walton J.D."/>
            <person name="Blanchette R.A."/>
            <person name="Henrissat B."/>
            <person name="Martin F."/>
            <person name="Cullen D."/>
            <person name="Hibbett D.S."/>
            <person name="Grigoriev I.V."/>
        </authorList>
    </citation>
    <scope>NUCLEOTIDE SEQUENCE [LARGE SCALE GENOMIC DNA]</scope>
    <source>
        <strain evidence="4">CBS 339.88</strain>
    </source>
</reference>
<dbReference type="AlphaFoldDB" id="A0A067SGU2"/>
<dbReference type="SUPFAM" id="SSF52540">
    <property type="entry name" value="P-loop containing nucleoside triphosphate hydrolases"/>
    <property type="match status" value="1"/>
</dbReference>
<dbReference type="Proteomes" id="UP000027222">
    <property type="component" value="Unassembled WGS sequence"/>
</dbReference>
<dbReference type="HOGENOM" id="CLU_000288_6_10_1"/>
<evidence type="ECO:0000313" key="3">
    <source>
        <dbReference type="EMBL" id="KDR70136.1"/>
    </source>
</evidence>
<accession>A0A067SGU2</accession>
<evidence type="ECO:0000259" key="2">
    <source>
        <dbReference type="Pfam" id="PF24883"/>
    </source>
</evidence>
<keyword evidence="1" id="KW-0677">Repeat</keyword>
<sequence length="549" mass="62749">MFRDARNMVITGGTFTSQIMSSNDGREGLVSLQKNIASGAFHNSAERYDPPKCHQQTREAVLKSIMDWVKDAAKLCLFIWLYGPAGAGKSAIAQTIAEMCHRDGILAGSFFFSRSVAGRNNEIFLITTLAYQLTITIPEIRDRVGKALEDDPLLLSRSLQAQVEALIIKPLNDAAEDDPHLRLRPRFIIIDGLDECGESRTHRYILNIFLDAVKQLTIPLFFLLASRPDPLIRDTFNEQPLHSLTTRIVLDDSYKPDTDIKRFLESRFNDIKQKHPLLLNSWPSELNIKLLVQKSSGQFIYASTVMKYLDSSYHWPPDRLDSVFGLSAAATDNPLAELDLFYHHILSSVQDVGKVIEVLTVILFVEFTKTRNVVEDILFYRRGEVDTVLRDLHSLIQVPLPNDEHGELQIFHASLPDFLLDRSRSGIFYIDTAQANTKLTKLCLKHFKQPHVMCQDGINLHRLRAHFMLHCVNAQPTPDLLEELYDIDMSAHLAFWASDKNVFGILEHDNKRILNLFMWLENKASTSELRYKFISISHRRNRRLDLQPA</sequence>
<dbReference type="Pfam" id="PF24883">
    <property type="entry name" value="NPHP3_N"/>
    <property type="match status" value="1"/>
</dbReference>
<keyword evidence="4" id="KW-1185">Reference proteome</keyword>
<dbReference type="PANTHER" id="PTHR10039:SF17">
    <property type="entry name" value="FUNGAL STAND N-TERMINAL GOODBYE DOMAIN-CONTAINING PROTEIN-RELATED"/>
    <property type="match status" value="1"/>
</dbReference>
<dbReference type="OrthoDB" id="4760524at2759"/>
<dbReference type="InterPro" id="IPR056884">
    <property type="entry name" value="NPHP3-like_N"/>
</dbReference>
<proteinExistence type="predicted"/>
<name>A0A067SGU2_GALM3</name>
<dbReference type="PANTHER" id="PTHR10039">
    <property type="entry name" value="AMELOGENIN"/>
    <property type="match status" value="1"/>
</dbReference>
<dbReference type="EMBL" id="KL142398">
    <property type="protein sequence ID" value="KDR70136.1"/>
    <property type="molecule type" value="Genomic_DNA"/>
</dbReference>